<keyword evidence="1" id="KW-0175">Coiled coil</keyword>
<organism evidence="3 4">
    <name type="scientific">Spartinivicinus marinus</name>
    <dbReference type="NCBI Taxonomy" id="2994442"/>
    <lineage>
        <taxon>Bacteria</taxon>
        <taxon>Pseudomonadati</taxon>
        <taxon>Pseudomonadota</taxon>
        <taxon>Gammaproteobacteria</taxon>
        <taxon>Oceanospirillales</taxon>
        <taxon>Zooshikellaceae</taxon>
        <taxon>Spartinivicinus</taxon>
    </lineage>
</organism>
<sequence length="423" mass="49966">MQDKLLFILLANYSLVITIFIALALKQLNKINKKNKDFLSHKYHTIEKHLKQILDETQDEISLNGELNTTDFLSQKISKRHILFLRRSLIHAELELVQHSINNEKIYSIHTEYHSLIQRLHREVNNLIESKQVDYITYLNNQLQLLNEQQTYHGKASLTDCSITDLTLQNFLAFRKELIKIESAALKRKLEKNNFHHFLYERYKTLIDKLSSVNSNFDLKKINESYVVKIETKYSKDIKSYQDRIKHLEDLKNSYEAIINELNNKDSIKIDDSDINNDILQNFSTIIKASNEKILTLEEEIKKYEISISEINAKNDRLKKKESEGIDIEDIEEKKMLHEFFEDITKLTKKINSLETEKVTLQQQLKEKSKIIHSLKSSDYKQAYESAISKLKMLNHSYEELEEMYIKLLKQHQNQSSDIKKVS</sequence>
<dbReference type="Proteomes" id="UP000569732">
    <property type="component" value="Unassembled WGS sequence"/>
</dbReference>
<reference evidence="3 4" key="1">
    <citation type="submission" date="2020-07" db="EMBL/GenBank/DDBJ databases">
        <title>Endozoicomonas sp. nov., isolated from sediment.</title>
        <authorList>
            <person name="Gu T."/>
        </authorList>
    </citation>
    <scope>NUCLEOTIDE SEQUENCE [LARGE SCALE GENOMIC DNA]</scope>
    <source>
        <strain evidence="3 4">SM1973</strain>
    </source>
</reference>
<evidence type="ECO:0000313" key="4">
    <source>
        <dbReference type="Proteomes" id="UP000569732"/>
    </source>
</evidence>
<comment type="caution">
    <text evidence="3">The sequence shown here is derived from an EMBL/GenBank/DDBJ whole genome shotgun (WGS) entry which is preliminary data.</text>
</comment>
<feature type="coiled-coil region" evidence="1">
    <location>
        <begin position="238"/>
        <end position="418"/>
    </location>
</feature>
<feature type="transmembrane region" description="Helical" evidence="2">
    <location>
        <begin position="6"/>
        <end position="25"/>
    </location>
</feature>
<keyword evidence="2" id="KW-0812">Transmembrane</keyword>
<keyword evidence="2" id="KW-0472">Membrane</keyword>
<dbReference type="EMBL" id="JACCKB010000020">
    <property type="protein sequence ID" value="NYZ67026.1"/>
    <property type="molecule type" value="Genomic_DNA"/>
</dbReference>
<evidence type="ECO:0000256" key="2">
    <source>
        <dbReference type="SAM" id="Phobius"/>
    </source>
</evidence>
<dbReference type="RefSeq" id="WP_180569048.1">
    <property type="nucleotide sequence ID" value="NZ_JACCKB010000020.1"/>
</dbReference>
<keyword evidence="2" id="KW-1133">Transmembrane helix</keyword>
<gene>
    <name evidence="3" type="ORF">H0A36_13480</name>
</gene>
<name>A0A853IHG9_9GAMM</name>
<accession>A0A853IHG9</accession>
<evidence type="ECO:0000256" key="1">
    <source>
        <dbReference type="SAM" id="Coils"/>
    </source>
</evidence>
<keyword evidence="4" id="KW-1185">Reference proteome</keyword>
<dbReference type="AlphaFoldDB" id="A0A853IHG9"/>
<evidence type="ECO:0000313" key="3">
    <source>
        <dbReference type="EMBL" id="NYZ67026.1"/>
    </source>
</evidence>
<proteinExistence type="predicted"/>
<protein>
    <submittedName>
        <fullName evidence="3">Uncharacterized protein</fullName>
    </submittedName>
</protein>